<feature type="non-terminal residue" evidence="1">
    <location>
        <position position="51"/>
    </location>
</feature>
<dbReference type="EMBL" id="BARV01014780">
    <property type="protein sequence ID" value="GAI23092.1"/>
    <property type="molecule type" value="Genomic_DNA"/>
</dbReference>
<name>X1LUQ4_9ZZZZ</name>
<accession>X1LUQ4</accession>
<proteinExistence type="predicted"/>
<dbReference type="AlphaFoldDB" id="X1LUQ4"/>
<sequence>MNSKIVCSVIASFVLTGAVARCQEKKQEVLNKPGHCRVPGVVIDYSPSKSR</sequence>
<protein>
    <submittedName>
        <fullName evidence="1">Uncharacterized protein</fullName>
    </submittedName>
</protein>
<organism evidence="1">
    <name type="scientific">marine sediment metagenome</name>
    <dbReference type="NCBI Taxonomy" id="412755"/>
    <lineage>
        <taxon>unclassified sequences</taxon>
        <taxon>metagenomes</taxon>
        <taxon>ecological metagenomes</taxon>
    </lineage>
</organism>
<comment type="caution">
    <text evidence="1">The sequence shown here is derived from an EMBL/GenBank/DDBJ whole genome shotgun (WGS) entry which is preliminary data.</text>
</comment>
<gene>
    <name evidence="1" type="ORF">S06H3_25652</name>
</gene>
<evidence type="ECO:0000313" key="1">
    <source>
        <dbReference type="EMBL" id="GAI23092.1"/>
    </source>
</evidence>
<reference evidence="1" key="1">
    <citation type="journal article" date="2014" name="Front. Microbiol.">
        <title>High frequency of phylogenetically diverse reductive dehalogenase-homologous genes in deep subseafloor sedimentary metagenomes.</title>
        <authorList>
            <person name="Kawai M."/>
            <person name="Futagami T."/>
            <person name="Toyoda A."/>
            <person name="Takaki Y."/>
            <person name="Nishi S."/>
            <person name="Hori S."/>
            <person name="Arai W."/>
            <person name="Tsubouchi T."/>
            <person name="Morono Y."/>
            <person name="Uchiyama I."/>
            <person name="Ito T."/>
            <person name="Fujiyama A."/>
            <person name="Inagaki F."/>
            <person name="Takami H."/>
        </authorList>
    </citation>
    <scope>NUCLEOTIDE SEQUENCE</scope>
    <source>
        <strain evidence="1">Expedition CK06-06</strain>
    </source>
</reference>